<gene>
    <name evidence="3" type="ORF">SLS56_004657</name>
</gene>
<feature type="compositionally biased region" description="Low complexity" evidence="1">
    <location>
        <begin position="161"/>
        <end position="170"/>
    </location>
</feature>
<organism evidence="3 4">
    <name type="scientific">Neofusicoccum ribis</name>
    <dbReference type="NCBI Taxonomy" id="45134"/>
    <lineage>
        <taxon>Eukaryota</taxon>
        <taxon>Fungi</taxon>
        <taxon>Dikarya</taxon>
        <taxon>Ascomycota</taxon>
        <taxon>Pezizomycotina</taxon>
        <taxon>Dothideomycetes</taxon>
        <taxon>Dothideomycetes incertae sedis</taxon>
        <taxon>Botryosphaeriales</taxon>
        <taxon>Botryosphaeriaceae</taxon>
        <taxon>Neofusicoccum</taxon>
    </lineage>
</organism>
<comment type="caution">
    <text evidence="3">The sequence shown here is derived from an EMBL/GenBank/DDBJ whole genome shotgun (WGS) entry which is preliminary data.</text>
</comment>
<feature type="compositionally biased region" description="Acidic residues" evidence="1">
    <location>
        <begin position="259"/>
        <end position="272"/>
    </location>
</feature>
<keyword evidence="4" id="KW-1185">Reference proteome</keyword>
<dbReference type="Pfam" id="PF00582">
    <property type="entry name" value="Usp"/>
    <property type="match status" value="1"/>
</dbReference>
<dbReference type="InterPro" id="IPR014729">
    <property type="entry name" value="Rossmann-like_a/b/a_fold"/>
</dbReference>
<feature type="region of interest" description="Disordered" evidence="1">
    <location>
        <begin position="224"/>
        <end position="246"/>
    </location>
</feature>
<feature type="region of interest" description="Disordered" evidence="1">
    <location>
        <begin position="259"/>
        <end position="358"/>
    </location>
</feature>
<protein>
    <recommendedName>
        <fullName evidence="2">UspA domain-containing protein</fullName>
    </recommendedName>
</protein>
<feature type="region of interest" description="Disordered" evidence="1">
    <location>
        <begin position="486"/>
        <end position="532"/>
    </location>
</feature>
<sequence length="648" mass="70987">MSLESALDEERRAVMDILEGINRGRAANSRASSPGGPQSPVRSMLDIGDKHTAKFLLPSDQEKAEKRKKREEELKEWAKTRNTSSPPPSARRARSPLAGGSRDPESAYQFEMMPSIDSRVPKRVTQGGKGKKKGKRAMATVFGDRGSKDLGRRNSTTGILGNNKSKSPSSRRSDSPGGHLNRNINFMSDPNKYVTDSGKSIDMNSAYRRLSDAALLRSGGSLASLASRKGSDPTKGESISPGGGVRLEKDYFADADDDAIESTDEDDDSDGSEDSRGRRRRRSSGNTEIKDKLPKSLLAAAEDERKRSASDYKVRSLLEPTVTITGPNGEKMTQKKKGVHPTTNFDAGGSGMSTPMTSDTEQDISEIKRAQRMALTMSPIHSTPAAHRCIRQVLRGDYGEMQQEAEMGLRRQRMYLVATDLSEEAAYALEWTIGTVLRDGDTLLAVYAVDEEVGTGGESGAVGIGEGAQMMRDTANLMKTLSNNQQLVDDGRSKSRNRSLGPSPLHQSFRPTDSTDQEPDLSSMDKAERERWHATTEVSDRIVSLLRKTKLQVRAVIEVFHCKSPKHMITEVIDFLDPTLVILGSRGRSALKGVLLGSFSNYLVTKSSVPVMVARKRLRKHSKYKRGNLRLSNVLTNPASKLASAKID</sequence>
<evidence type="ECO:0000256" key="1">
    <source>
        <dbReference type="SAM" id="MobiDB-lite"/>
    </source>
</evidence>
<dbReference type="PRINTS" id="PR01438">
    <property type="entry name" value="UNVRSLSTRESS"/>
</dbReference>
<feature type="compositionally biased region" description="Basic and acidic residues" evidence="1">
    <location>
        <begin position="523"/>
        <end position="532"/>
    </location>
</feature>
<feature type="compositionally biased region" description="Polar residues" evidence="1">
    <location>
        <begin position="505"/>
        <end position="514"/>
    </location>
</feature>
<dbReference type="InterPro" id="IPR006015">
    <property type="entry name" value="Universal_stress_UspA"/>
</dbReference>
<dbReference type="SUPFAM" id="SSF52402">
    <property type="entry name" value="Adenine nucleotide alpha hydrolases-like"/>
    <property type="match status" value="1"/>
</dbReference>
<dbReference type="Proteomes" id="UP001521116">
    <property type="component" value="Unassembled WGS sequence"/>
</dbReference>
<dbReference type="CDD" id="cd23659">
    <property type="entry name" value="USP_At3g01520-like"/>
    <property type="match status" value="1"/>
</dbReference>
<reference evidence="3 4" key="1">
    <citation type="submission" date="2024-02" db="EMBL/GenBank/DDBJ databases">
        <title>De novo assembly and annotation of 12 fungi associated with fruit tree decline syndrome in Ontario, Canada.</title>
        <authorList>
            <person name="Sulman M."/>
            <person name="Ellouze W."/>
            <person name="Ilyukhin E."/>
        </authorList>
    </citation>
    <scope>NUCLEOTIDE SEQUENCE [LARGE SCALE GENOMIC DNA]</scope>
    <source>
        <strain evidence="3 4">M1-105</strain>
    </source>
</reference>
<feature type="compositionally biased region" description="Basic and acidic residues" evidence="1">
    <location>
        <begin position="302"/>
        <end position="316"/>
    </location>
</feature>
<name>A0ABR3SWE0_9PEZI</name>
<accession>A0ABR3SWE0</accession>
<feature type="region of interest" description="Disordered" evidence="1">
    <location>
        <begin position="21"/>
        <end position="200"/>
    </location>
</feature>
<evidence type="ECO:0000313" key="4">
    <source>
        <dbReference type="Proteomes" id="UP001521116"/>
    </source>
</evidence>
<dbReference type="Gene3D" id="3.40.50.620">
    <property type="entry name" value="HUPs"/>
    <property type="match status" value="1"/>
</dbReference>
<dbReference type="InterPro" id="IPR006016">
    <property type="entry name" value="UspA"/>
</dbReference>
<proteinExistence type="predicted"/>
<dbReference type="PANTHER" id="PTHR46100">
    <property type="entry name" value="IMP2'P"/>
    <property type="match status" value="1"/>
</dbReference>
<dbReference type="PANTHER" id="PTHR46100:SF4">
    <property type="entry name" value="USPA DOMAIN-CONTAINING PROTEIN"/>
    <property type="match status" value="1"/>
</dbReference>
<feature type="domain" description="UspA" evidence="2">
    <location>
        <begin position="521"/>
        <end position="615"/>
    </location>
</feature>
<evidence type="ECO:0000259" key="2">
    <source>
        <dbReference type="Pfam" id="PF00582"/>
    </source>
</evidence>
<evidence type="ECO:0000313" key="3">
    <source>
        <dbReference type="EMBL" id="KAL1630983.1"/>
    </source>
</evidence>
<dbReference type="EMBL" id="JAJVDC020000043">
    <property type="protein sequence ID" value="KAL1630983.1"/>
    <property type="molecule type" value="Genomic_DNA"/>
</dbReference>
<feature type="compositionally biased region" description="Basic and acidic residues" evidence="1">
    <location>
        <begin position="60"/>
        <end position="79"/>
    </location>
</feature>